<dbReference type="SUPFAM" id="SSF48403">
    <property type="entry name" value="Ankyrin repeat"/>
    <property type="match status" value="1"/>
</dbReference>
<evidence type="ECO:0000256" key="2">
    <source>
        <dbReference type="ARBA" id="ARBA00023043"/>
    </source>
</evidence>
<dbReference type="OrthoDB" id="1577640at2759"/>
<dbReference type="InterPro" id="IPR004331">
    <property type="entry name" value="SPX_dom"/>
</dbReference>
<feature type="repeat" description="ANK" evidence="3">
    <location>
        <begin position="443"/>
        <end position="475"/>
    </location>
</feature>
<dbReference type="InterPro" id="IPR017946">
    <property type="entry name" value="PLC-like_Pdiesterase_TIM-brl"/>
</dbReference>
<accession>A0A2T9Y2K4</accession>
<dbReference type="Gene3D" id="3.20.20.190">
    <property type="entry name" value="Phosphatidylinositol (PI) phosphodiesterase"/>
    <property type="match status" value="1"/>
</dbReference>
<dbReference type="Pfam" id="PF03105">
    <property type="entry name" value="SPX"/>
    <property type="match status" value="1"/>
</dbReference>
<protein>
    <recommendedName>
        <fullName evidence="4">SPX domain-containing protein</fullName>
    </recommendedName>
</protein>
<dbReference type="InterPro" id="IPR036770">
    <property type="entry name" value="Ankyrin_rpt-contain_sf"/>
</dbReference>
<comment type="caution">
    <text evidence="5">The sequence shown here is derived from an EMBL/GenBank/DDBJ whole genome shotgun (WGS) entry which is preliminary data.</text>
</comment>
<dbReference type="Pfam" id="PF13637">
    <property type="entry name" value="Ank_4"/>
    <property type="match status" value="1"/>
</dbReference>
<keyword evidence="1" id="KW-0677">Repeat</keyword>
<feature type="domain" description="SPX" evidence="4">
    <location>
        <begin position="1"/>
        <end position="133"/>
    </location>
</feature>
<feature type="repeat" description="ANK" evidence="3">
    <location>
        <begin position="374"/>
        <end position="406"/>
    </location>
</feature>
<dbReference type="Pfam" id="PF25329">
    <property type="entry name" value="C2_GDE1"/>
    <property type="match status" value="1"/>
</dbReference>
<evidence type="ECO:0000313" key="6">
    <source>
        <dbReference type="Proteomes" id="UP000245609"/>
    </source>
</evidence>
<dbReference type="InterPro" id="IPR057506">
    <property type="entry name" value="C2_GPCPD1"/>
</dbReference>
<evidence type="ECO:0000313" key="5">
    <source>
        <dbReference type="EMBL" id="PVU86572.1"/>
    </source>
</evidence>
<dbReference type="Proteomes" id="UP000245609">
    <property type="component" value="Unassembled WGS sequence"/>
</dbReference>
<dbReference type="AlphaFoldDB" id="A0A2T9Y2K4"/>
<dbReference type="PROSITE" id="PS50297">
    <property type="entry name" value="ANK_REP_REGION"/>
    <property type="match status" value="1"/>
</dbReference>
<keyword evidence="2 3" id="KW-0040">ANK repeat</keyword>
<dbReference type="Gene3D" id="1.25.40.20">
    <property type="entry name" value="Ankyrin repeat-containing domain"/>
    <property type="match status" value="2"/>
</dbReference>
<keyword evidence="6" id="KW-1185">Reference proteome</keyword>
<evidence type="ECO:0000256" key="3">
    <source>
        <dbReference type="PROSITE-ProRule" id="PRU00023"/>
    </source>
</evidence>
<dbReference type="STRING" id="133381.A0A2T9Y2K4"/>
<evidence type="ECO:0000256" key="1">
    <source>
        <dbReference type="ARBA" id="ARBA00022737"/>
    </source>
</evidence>
<dbReference type="EMBL" id="MBFS01003457">
    <property type="protein sequence ID" value="PVU86572.1"/>
    <property type="molecule type" value="Genomic_DNA"/>
</dbReference>
<dbReference type="GO" id="GO:0008081">
    <property type="term" value="F:phosphoric diester hydrolase activity"/>
    <property type="evidence" value="ECO:0007669"/>
    <property type="project" value="InterPro"/>
</dbReference>
<dbReference type="PANTHER" id="PTHR24198:SF165">
    <property type="entry name" value="ANKYRIN REPEAT-CONTAINING PROTEIN-RELATED"/>
    <property type="match status" value="1"/>
</dbReference>
<dbReference type="Pfam" id="PF12796">
    <property type="entry name" value="Ank_2"/>
    <property type="match status" value="2"/>
</dbReference>
<feature type="repeat" description="ANK" evidence="3">
    <location>
        <begin position="243"/>
        <end position="275"/>
    </location>
</feature>
<dbReference type="PANTHER" id="PTHR24198">
    <property type="entry name" value="ANKYRIN REPEAT AND PROTEIN KINASE DOMAIN-CONTAINING PROTEIN"/>
    <property type="match status" value="1"/>
</dbReference>
<dbReference type="PROSITE" id="PS51382">
    <property type="entry name" value="SPX"/>
    <property type="match status" value="1"/>
</dbReference>
<sequence>MHHYLVRLRLQSPTIKPNLSSYGLLAFPFPFPSSSHKSNPVFLIGKFYAKIELKLKSRNDYLDSKQKEINELAISNSHRVDHFINLLQEAWTHLESDLDNLQNFTNINVTGVSKIVKKWDKQTRSATKQLYLEQQAEIQPWFDSLGIANLADSVTNGVLTLNRIKQNLLADKFVPQSSIFNSSLTGPPQVSNTPQISFKEKLNNAPLVFQTMSDMALEPSHIGFIIKSINDRKIDLNWKDEISGRTILHAAAKAGILKIICAAIDLGASSSIVDAYDCLPIYYAVIEGHTNIVSHLLKADTKLLAFSQEFHLLKLASSLGNLETFNVLLNQQISKWSQQELILALFKCSETGNWEMAELLYNYGLDITTALNEMNQNALHISCIHGHYEMTKWLLNKGVPKNLKDKDSYWTPLFFAANEGYTSIVQLLLADTDNPEIYTVDDRGRTPVFYAAFNGHIECAQLLARINSEPSIQKNQTLDLDDDSMIPSLELPPPVIPLKVPKRFDTIDKTCIIIGFRSKLNSENSFINFVRNIRLEFLRLQISSISLEYSQTHTVQLPLQERTKTLIFDFPTNEEINFEFKLFPSFGSILIGKTIISGQFYKLETESNVKIPLLDSSMDVVAEILLDFMVISPLPVPLPKISSSINQFWRICEINSNKNSFNKYFSVNVQVTRDGVPIIFAPDTINHPNPGNKDSNISLNVQDLTFSVINSIVNRPKSFTKHLSSLSAKLVFDETPNSESTLWKHLLQESCLSLEGFIRDIPQDIGLAINIIPPTGASKQLSLNWYVDCILKAVFSSASDFYRSKINEFSAESDSGSFNNDALEAEGAFIEKEIVNKSKFINRPILFYSTSLSMCLLIQWKQPVYPVILNVNLRKNSESVSGVMQNNTWSDSSILSLKSACKKALGSELFGVMCDSPLLTMVPSLIDVVSEYNLFLVERVVEKGAILNSSGTGSLKQRTLPYYENKNLLPNVINNNTTSFHSAPLLSELKSDAHLYQNVLYLKTKIT</sequence>
<name>A0A2T9Y2K4_9FUNG</name>
<dbReference type="GO" id="GO:0006629">
    <property type="term" value="P:lipid metabolic process"/>
    <property type="evidence" value="ECO:0007669"/>
    <property type="project" value="InterPro"/>
</dbReference>
<dbReference type="PROSITE" id="PS50088">
    <property type="entry name" value="ANK_REPEAT"/>
    <property type="match status" value="3"/>
</dbReference>
<dbReference type="SMART" id="SM00248">
    <property type="entry name" value="ANK"/>
    <property type="match status" value="6"/>
</dbReference>
<dbReference type="InterPro" id="IPR002110">
    <property type="entry name" value="Ankyrin_rpt"/>
</dbReference>
<evidence type="ECO:0000259" key="4">
    <source>
        <dbReference type="PROSITE" id="PS51382"/>
    </source>
</evidence>
<organism evidence="5 6">
    <name type="scientific">Smittium megazygosporum</name>
    <dbReference type="NCBI Taxonomy" id="133381"/>
    <lineage>
        <taxon>Eukaryota</taxon>
        <taxon>Fungi</taxon>
        <taxon>Fungi incertae sedis</taxon>
        <taxon>Zoopagomycota</taxon>
        <taxon>Kickxellomycotina</taxon>
        <taxon>Harpellomycetes</taxon>
        <taxon>Harpellales</taxon>
        <taxon>Legeriomycetaceae</taxon>
        <taxon>Smittium</taxon>
    </lineage>
</organism>
<proteinExistence type="predicted"/>
<gene>
    <name evidence="5" type="ORF">BB560_006663</name>
</gene>
<reference evidence="5 6" key="1">
    <citation type="journal article" date="2018" name="MBio">
        <title>Comparative Genomics Reveals the Core Gene Toolbox for the Fungus-Insect Symbiosis.</title>
        <authorList>
            <person name="Wang Y."/>
            <person name="Stata M."/>
            <person name="Wang W."/>
            <person name="Stajich J.E."/>
            <person name="White M.M."/>
            <person name="Moncalvo J.M."/>
        </authorList>
    </citation>
    <scope>NUCLEOTIDE SEQUENCE [LARGE SCALE GENOMIC DNA]</scope>
    <source>
        <strain evidence="5 6">SC-DP-2</strain>
    </source>
</reference>